<dbReference type="Proteomes" id="UP000727654">
    <property type="component" value="Unassembled WGS sequence"/>
</dbReference>
<sequence length="399" mass="43396">MNPRLDLLQPYPFEKLRVLFAEVKPADKPAISFGIGEPKHPTPEFIKKALAEALAGLANYPTTAGSDALRQCIAAWLERRYGLPKVNAATEVLPVTGSREALFAFAQTVVDGTRPGALVLCPNPFYQIYEGAALLAGATPVFANSDPARNFAPAFERIADDVWQKVQLLYVCSPGNPTGAVLSLEDWKQLFALSDKYGFVIASDECYSEIYFDESRTPLGALEAAHKLGRGFERLVMFSSLSKRSNVPGLRSGFVAGDAALLKKFLLYRTYHGGAMNPAVQTASIAAWNDEAHVRENRAAYVRKFSEVTPMLAEVLDVALPDAGFYLWADVSRTGLTDVEFAARLLAAQNVTVLPGSYLAREADGINPGANRVRMALVATPEECLEGARRIVEFCKSLG</sequence>
<dbReference type="SUPFAM" id="SSF53383">
    <property type="entry name" value="PLP-dependent transferases"/>
    <property type="match status" value="1"/>
</dbReference>
<dbReference type="NCBIfam" id="TIGR03538">
    <property type="entry name" value="DapC_gpp"/>
    <property type="match status" value="1"/>
</dbReference>
<protein>
    <submittedName>
        <fullName evidence="5">LL-diaminopimelate aminotransferase</fullName>
        <ecNumber evidence="5">2.6.1.83</ecNumber>
    </submittedName>
</protein>
<keyword evidence="2 5" id="KW-0032">Aminotransferase</keyword>
<comment type="cofactor">
    <cofactor evidence="1">
        <name>pyridoxal 5'-phosphate</name>
        <dbReference type="ChEBI" id="CHEBI:597326"/>
    </cofactor>
</comment>
<dbReference type="InterPro" id="IPR019878">
    <property type="entry name" value="DapC_beta/gammaproteobac"/>
</dbReference>
<dbReference type="RefSeq" id="WP_224082134.1">
    <property type="nucleotide sequence ID" value="NZ_CAJZAI010000016.1"/>
</dbReference>
<keyword evidence="3 5" id="KW-0808">Transferase</keyword>
<gene>
    <name evidence="5" type="primary">dapL</name>
    <name evidence="5" type="ORF">LMG23992_04676</name>
</gene>
<dbReference type="CDD" id="cd00609">
    <property type="entry name" value="AAT_like"/>
    <property type="match status" value="1"/>
</dbReference>
<evidence type="ECO:0000313" key="6">
    <source>
        <dbReference type="Proteomes" id="UP000727654"/>
    </source>
</evidence>
<accession>A0ABM8XPF9</accession>
<feature type="domain" description="Aminotransferase class I/classII large" evidence="4">
    <location>
        <begin position="30"/>
        <end position="391"/>
    </location>
</feature>
<dbReference type="InterPro" id="IPR015421">
    <property type="entry name" value="PyrdxlP-dep_Trfase_major"/>
</dbReference>
<evidence type="ECO:0000256" key="1">
    <source>
        <dbReference type="ARBA" id="ARBA00001933"/>
    </source>
</evidence>
<dbReference type="Gene3D" id="3.90.1150.10">
    <property type="entry name" value="Aspartate Aminotransferase, domain 1"/>
    <property type="match status" value="1"/>
</dbReference>
<evidence type="ECO:0000256" key="3">
    <source>
        <dbReference type="ARBA" id="ARBA00022679"/>
    </source>
</evidence>
<evidence type="ECO:0000256" key="2">
    <source>
        <dbReference type="ARBA" id="ARBA00022576"/>
    </source>
</evidence>
<dbReference type="InterPro" id="IPR015422">
    <property type="entry name" value="PyrdxlP-dep_Trfase_small"/>
</dbReference>
<dbReference type="EMBL" id="CAJZAI010000016">
    <property type="protein sequence ID" value="CAG9182168.1"/>
    <property type="molecule type" value="Genomic_DNA"/>
</dbReference>
<dbReference type="PANTHER" id="PTHR42832:SF3">
    <property type="entry name" value="L-GLUTAMINE--4-(METHYLSULFANYL)-2-OXOBUTANOATE AMINOTRANSFERASE"/>
    <property type="match status" value="1"/>
</dbReference>
<evidence type="ECO:0000259" key="4">
    <source>
        <dbReference type="Pfam" id="PF00155"/>
    </source>
</evidence>
<proteinExistence type="predicted"/>
<dbReference type="Pfam" id="PF00155">
    <property type="entry name" value="Aminotran_1_2"/>
    <property type="match status" value="1"/>
</dbReference>
<dbReference type="EC" id="2.6.1.83" evidence="5"/>
<keyword evidence="6" id="KW-1185">Reference proteome</keyword>
<name>A0ABM8XPF9_9BURK</name>
<reference evidence="5 6" key="1">
    <citation type="submission" date="2021-08" db="EMBL/GenBank/DDBJ databases">
        <authorList>
            <person name="Peeters C."/>
        </authorList>
    </citation>
    <scope>NUCLEOTIDE SEQUENCE [LARGE SCALE GENOMIC DNA]</scope>
    <source>
        <strain evidence="5 6">LMG 23992</strain>
    </source>
</reference>
<dbReference type="GO" id="GO:0010285">
    <property type="term" value="F:L,L-diaminopimelate aminotransferase activity"/>
    <property type="evidence" value="ECO:0007669"/>
    <property type="project" value="UniProtKB-EC"/>
</dbReference>
<organism evidence="5 6">
    <name type="scientific">Cupriavidus laharis</name>
    <dbReference type="NCBI Taxonomy" id="151654"/>
    <lineage>
        <taxon>Bacteria</taxon>
        <taxon>Pseudomonadati</taxon>
        <taxon>Pseudomonadota</taxon>
        <taxon>Betaproteobacteria</taxon>
        <taxon>Burkholderiales</taxon>
        <taxon>Burkholderiaceae</taxon>
        <taxon>Cupriavidus</taxon>
    </lineage>
</organism>
<dbReference type="InterPro" id="IPR050881">
    <property type="entry name" value="LL-DAP_aminotransferase"/>
</dbReference>
<dbReference type="PANTHER" id="PTHR42832">
    <property type="entry name" value="AMINO ACID AMINOTRANSFERASE"/>
    <property type="match status" value="1"/>
</dbReference>
<comment type="caution">
    <text evidence="5">The sequence shown here is derived from an EMBL/GenBank/DDBJ whole genome shotgun (WGS) entry which is preliminary data.</text>
</comment>
<dbReference type="Gene3D" id="3.40.640.10">
    <property type="entry name" value="Type I PLP-dependent aspartate aminotransferase-like (Major domain)"/>
    <property type="match status" value="1"/>
</dbReference>
<dbReference type="InterPro" id="IPR015424">
    <property type="entry name" value="PyrdxlP-dep_Trfase"/>
</dbReference>
<evidence type="ECO:0000313" key="5">
    <source>
        <dbReference type="EMBL" id="CAG9182168.1"/>
    </source>
</evidence>
<dbReference type="InterPro" id="IPR004839">
    <property type="entry name" value="Aminotransferase_I/II_large"/>
</dbReference>